<dbReference type="GO" id="GO:0003677">
    <property type="term" value="F:DNA binding"/>
    <property type="evidence" value="ECO:0007669"/>
    <property type="project" value="InterPro"/>
</dbReference>
<keyword evidence="7" id="KW-0547">Nucleotide-binding</keyword>
<dbReference type="GO" id="GO:0009360">
    <property type="term" value="C:DNA polymerase III complex"/>
    <property type="evidence" value="ECO:0007669"/>
    <property type="project" value="InterPro"/>
</dbReference>
<dbReference type="Pfam" id="PF22608">
    <property type="entry name" value="DNAX_ATPase_lid"/>
    <property type="match status" value="1"/>
</dbReference>
<evidence type="ECO:0000313" key="15">
    <source>
        <dbReference type="Proteomes" id="UP000319809"/>
    </source>
</evidence>
<feature type="compositionally biased region" description="Polar residues" evidence="12">
    <location>
        <begin position="397"/>
        <end position="410"/>
    </location>
</feature>
<dbReference type="InterPro" id="IPR021029">
    <property type="entry name" value="DNA_pol_III_tau_dom-5"/>
</dbReference>
<dbReference type="NCBIfam" id="TIGR02397">
    <property type="entry name" value="dnaX_nterm"/>
    <property type="match status" value="1"/>
</dbReference>
<keyword evidence="3 14" id="KW-0808">Transferase</keyword>
<dbReference type="EC" id="2.7.7.7" evidence="2"/>
<dbReference type="KEGG" id="spol:FH971_07785"/>
<dbReference type="FunFam" id="1.20.272.10:FF:000003">
    <property type="entry name" value="DNA polymerase III subunit gamma/tau"/>
    <property type="match status" value="1"/>
</dbReference>
<evidence type="ECO:0000256" key="8">
    <source>
        <dbReference type="ARBA" id="ARBA00022833"/>
    </source>
</evidence>
<dbReference type="InterPro" id="IPR045085">
    <property type="entry name" value="HLD_clamp_pol_III_gamma_tau"/>
</dbReference>
<comment type="catalytic activity">
    <reaction evidence="11">
        <text>DNA(n) + a 2'-deoxyribonucleoside 5'-triphosphate = DNA(n+1) + diphosphate</text>
        <dbReference type="Rhea" id="RHEA:22508"/>
        <dbReference type="Rhea" id="RHEA-COMP:17339"/>
        <dbReference type="Rhea" id="RHEA-COMP:17340"/>
        <dbReference type="ChEBI" id="CHEBI:33019"/>
        <dbReference type="ChEBI" id="CHEBI:61560"/>
        <dbReference type="ChEBI" id="CHEBI:173112"/>
        <dbReference type="EC" id="2.7.7.7"/>
    </reaction>
</comment>
<dbReference type="CDD" id="cd00009">
    <property type="entry name" value="AAA"/>
    <property type="match status" value="1"/>
</dbReference>
<evidence type="ECO:0000256" key="9">
    <source>
        <dbReference type="ARBA" id="ARBA00022840"/>
    </source>
</evidence>
<dbReference type="Gene3D" id="3.30.300.150">
    <property type="entry name" value="DNA polymerase III, tau subunit, domain V"/>
    <property type="match status" value="1"/>
</dbReference>
<dbReference type="PANTHER" id="PTHR11669:SF0">
    <property type="entry name" value="PROTEIN STICHEL-LIKE 2"/>
    <property type="match status" value="1"/>
</dbReference>
<evidence type="ECO:0000256" key="7">
    <source>
        <dbReference type="ARBA" id="ARBA00022741"/>
    </source>
</evidence>
<dbReference type="InterPro" id="IPR012763">
    <property type="entry name" value="DNA_pol_III_sug/sutau_N"/>
</dbReference>
<dbReference type="RefSeq" id="WP_140233925.1">
    <property type="nucleotide sequence ID" value="NZ_CP041036.1"/>
</dbReference>
<dbReference type="Pfam" id="PF12169">
    <property type="entry name" value="DNA_pol3_gamma3"/>
    <property type="match status" value="1"/>
</dbReference>
<evidence type="ECO:0000256" key="12">
    <source>
        <dbReference type="SAM" id="MobiDB-lite"/>
    </source>
</evidence>
<keyword evidence="15" id="KW-1185">Reference proteome</keyword>
<gene>
    <name evidence="14" type="ORF">FH971_07785</name>
</gene>
<evidence type="ECO:0000256" key="11">
    <source>
        <dbReference type="ARBA" id="ARBA00049244"/>
    </source>
</evidence>
<dbReference type="NCBIfam" id="NF004046">
    <property type="entry name" value="PRK05563.1"/>
    <property type="match status" value="1"/>
</dbReference>
<dbReference type="EMBL" id="CP041036">
    <property type="protein sequence ID" value="QDE30877.1"/>
    <property type="molecule type" value="Genomic_DNA"/>
</dbReference>
<evidence type="ECO:0000259" key="13">
    <source>
        <dbReference type="SMART" id="SM00382"/>
    </source>
</evidence>
<dbReference type="Gene3D" id="1.10.8.60">
    <property type="match status" value="1"/>
</dbReference>
<sequence length="945" mass="103492">MSYQVLARKWRPAKFEQMVGQSHVLMALTNALSQQRLHHAYLFTGTRGVGKTSLARLFAKGLNCETGITANPCGKCSSCIEIAQGRFVDLIEVDAASRTKVDDTRELLDNVQYRPSRGRFKVYLIDEVHMLSRSSFNALLKTLEEPPEHVKFLLATTDPHKLPVTVLSRCLQFNLKSLSQDEISKQLEYVITQEQLPFEQQALSLLAKAANGSMRDALSLTDQAIAFGSGQVMLTQVQTMLGSIDEQHVLALLKALCDAEVGPLMQTVAKVLAFGADAEEVLRSLLELLHQITLTQFAPATAQQSLFSEQILAFAQQLAPEQVQLYYQMLLNGRKDLPFAPDPKSGLEMALLRAVAFTPEKQVKRWVTTTPANIDLSVIDHSSPPGQEVNETGPKSALQSKVDTLPSSSSTAPVKIVSTVDLEKQDSDIVDDESVIASLVAEQTLVMSQAQSLGFNSSSPQSDVVQAEPATAVEANHVIEQAEHQETSDAKDVDAKTEANLDVTASANLSTEHGNQPTSDQNSEQQSAVSTANTNDAEKSDNVDDSLSAYAFMDYDTSGDASMEYEPLDHDEYMAFSALNEATEANNIGNVTDAVQKPQRISDDIDNINDDSRDIVNKQNSDIIDHGTNQELTRSEDTADDFLDEVLASRDLLIADVGALHLKEELAKKEPAKVITPRKVKPVSTPVTAANESSVGSVEAKPSSVTEEQAIVDYDRPPWVKPKEDEQVNTFADINEDIKPAVEATIQQPSTNSHPIDNQHQKPASTLTTSSLAANPLNMSAEPATTQSHEVTAFEPHSIQGDEVDLHWYKVMTNVSVGGRVRQLGVNSVCSALSNPMVLVLKPNQKHLSAQTAIEQLQQALSEYLEQPTEVQIQIGVVPERETPLELRKRFHRELIAQAQQAILIDDNVKWMVQRLSAQLDSDSIEYPAEQLGQIAQEIALINAS</sequence>
<feature type="region of interest" description="Disordered" evidence="12">
    <location>
        <begin position="509"/>
        <end position="543"/>
    </location>
</feature>
<evidence type="ECO:0000256" key="1">
    <source>
        <dbReference type="ARBA" id="ARBA00006360"/>
    </source>
</evidence>
<dbReference type="InterPro" id="IPR001270">
    <property type="entry name" value="ClpA/B"/>
</dbReference>
<dbReference type="Pfam" id="PF12170">
    <property type="entry name" value="DNA_pol3_tau_5"/>
    <property type="match status" value="1"/>
</dbReference>
<keyword evidence="9" id="KW-0067">ATP-binding</keyword>
<dbReference type="SUPFAM" id="SSF52540">
    <property type="entry name" value="P-loop containing nucleoside triphosphate hydrolases"/>
    <property type="match status" value="1"/>
</dbReference>
<dbReference type="GO" id="GO:0006261">
    <property type="term" value="P:DNA-templated DNA replication"/>
    <property type="evidence" value="ECO:0007669"/>
    <property type="project" value="TreeGrafter"/>
</dbReference>
<dbReference type="PANTHER" id="PTHR11669">
    <property type="entry name" value="REPLICATION FACTOR C / DNA POLYMERASE III GAMMA-TAU SUBUNIT"/>
    <property type="match status" value="1"/>
</dbReference>
<keyword evidence="5" id="KW-0235">DNA replication</keyword>
<feature type="region of interest" description="Disordered" evidence="12">
    <location>
        <begin position="380"/>
        <end position="410"/>
    </location>
</feature>
<dbReference type="Gene3D" id="1.20.272.10">
    <property type="match status" value="1"/>
</dbReference>
<dbReference type="FunFam" id="3.40.50.300:FF:000014">
    <property type="entry name" value="DNA polymerase III subunit gamma/tau"/>
    <property type="match status" value="1"/>
</dbReference>
<dbReference type="NCBIfam" id="NF011511">
    <property type="entry name" value="PRK14949.1"/>
    <property type="match status" value="1"/>
</dbReference>
<evidence type="ECO:0000256" key="10">
    <source>
        <dbReference type="ARBA" id="ARBA00022932"/>
    </source>
</evidence>
<dbReference type="InterPro" id="IPR022754">
    <property type="entry name" value="DNA_pol_III_gamma-3"/>
</dbReference>
<proteinExistence type="inferred from homology"/>
<dbReference type="GO" id="GO:0003887">
    <property type="term" value="F:DNA-directed DNA polymerase activity"/>
    <property type="evidence" value="ECO:0007669"/>
    <property type="project" value="UniProtKB-KW"/>
</dbReference>
<comment type="similarity">
    <text evidence="1">Belongs to the DnaX/STICHEL family.</text>
</comment>
<keyword evidence="10" id="KW-0239">DNA-directed DNA polymerase</keyword>
<dbReference type="Pfam" id="PF13177">
    <property type="entry name" value="DNA_pol3_delta2"/>
    <property type="match status" value="1"/>
</dbReference>
<dbReference type="FunFam" id="1.10.8.60:FF:000013">
    <property type="entry name" value="DNA polymerase III subunit gamma/tau"/>
    <property type="match status" value="1"/>
</dbReference>
<feature type="compositionally biased region" description="Polar residues" evidence="12">
    <location>
        <begin position="509"/>
        <end position="535"/>
    </location>
</feature>
<evidence type="ECO:0000256" key="6">
    <source>
        <dbReference type="ARBA" id="ARBA00022723"/>
    </source>
</evidence>
<dbReference type="SMART" id="SM00382">
    <property type="entry name" value="AAA"/>
    <property type="match status" value="1"/>
</dbReference>
<dbReference type="NCBIfam" id="NF005942">
    <property type="entry name" value="PRK07994.1"/>
    <property type="match status" value="1"/>
</dbReference>
<evidence type="ECO:0000313" key="14">
    <source>
        <dbReference type="EMBL" id="QDE30877.1"/>
    </source>
</evidence>
<dbReference type="GO" id="GO:0046872">
    <property type="term" value="F:metal ion binding"/>
    <property type="evidence" value="ECO:0007669"/>
    <property type="project" value="UniProtKB-KW"/>
</dbReference>
<dbReference type="InterPro" id="IPR003593">
    <property type="entry name" value="AAA+_ATPase"/>
</dbReference>
<dbReference type="PRINTS" id="PR00300">
    <property type="entry name" value="CLPPROTEASEA"/>
</dbReference>
<dbReference type="CDD" id="cd18137">
    <property type="entry name" value="HLD_clamp_pol_III_gamma_tau"/>
    <property type="match status" value="1"/>
</dbReference>
<dbReference type="GO" id="GO:0005524">
    <property type="term" value="F:ATP binding"/>
    <property type="evidence" value="ECO:0007669"/>
    <property type="project" value="UniProtKB-KW"/>
</dbReference>
<dbReference type="Proteomes" id="UP000319809">
    <property type="component" value="Chromosome"/>
</dbReference>
<evidence type="ECO:0000256" key="4">
    <source>
        <dbReference type="ARBA" id="ARBA00022695"/>
    </source>
</evidence>
<dbReference type="SUPFAM" id="SSF48019">
    <property type="entry name" value="post-AAA+ oligomerization domain-like"/>
    <property type="match status" value="1"/>
</dbReference>
<dbReference type="Gene3D" id="3.40.50.300">
    <property type="entry name" value="P-loop containing nucleotide triphosphate hydrolases"/>
    <property type="match status" value="1"/>
</dbReference>
<evidence type="ECO:0000256" key="5">
    <source>
        <dbReference type="ARBA" id="ARBA00022705"/>
    </source>
</evidence>
<dbReference type="InterPro" id="IPR038249">
    <property type="entry name" value="PolIII_tau_V_sf"/>
</dbReference>
<dbReference type="AlphaFoldDB" id="A0A4Y5YE12"/>
<name>A0A4Y5YE12_9GAMM</name>
<dbReference type="InterPro" id="IPR027417">
    <property type="entry name" value="P-loop_NTPase"/>
</dbReference>
<organism evidence="14 15">
    <name type="scientific">Shewanella polaris</name>
    <dbReference type="NCBI Taxonomy" id="2588449"/>
    <lineage>
        <taxon>Bacteria</taxon>
        <taxon>Pseudomonadati</taxon>
        <taxon>Pseudomonadota</taxon>
        <taxon>Gammaproteobacteria</taxon>
        <taxon>Alteromonadales</taxon>
        <taxon>Shewanellaceae</taxon>
        <taxon>Shewanella</taxon>
    </lineage>
</organism>
<reference evidence="14 15" key="1">
    <citation type="submission" date="2019-06" db="EMBL/GenBank/DDBJ databases">
        <title>The genome of Shewanella sp. SM1901.</title>
        <authorList>
            <person name="Cha Q."/>
        </authorList>
    </citation>
    <scope>NUCLEOTIDE SEQUENCE [LARGE SCALE GENOMIC DNA]</scope>
    <source>
        <strain evidence="14 15">SM1901</strain>
    </source>
</reference>
<dbReference type="InterPro" id="IPR008921">
    <property type="entry name" value="DNA_pol3_clamp-load_cplx_C"/>
</dbReference>
<evidence type="ECO:0000256" key="2">
    <source>
        <dbReference type="ARBA" id="ARBA00012417"/>
    </source>
</evidence>
<keyword evidence="8" id="KW-0862">Zinc</keyword>
<keyword evidence="4 14" id="KW-0548">Nucleotidyltransferase</keyword>
<keyword evidence="6" id="KW-0479">Metal-binding</keyword>
<protein>
    <recommendedName>
        <fullName evidence="2">DNA-directed DNA polymerase</fullName>
        <ecNumber evidence="2">2.7.7.7</ecNumber>
    </recommendedName>
</protein>
<dbReference type="InterPro" id="IPR050238">
    <property type="entry name" value="DNA_Rep/Repair_Clamp_Loader"/>
</dbReference>
<evidence type="ECO:0000256" key="3">
    <source>
        <dbReference type="ARBA" id="ARBA00022679"/>
    </source>
</evidence>
<accession>A0A4Y5YE12</accession>
<feature type="domain" description="AAA+ ATPase" evidence="13">
    <location>
        <begin position="37"/>
        <end position="178"/>
    </location>
</feature>